<dbReference type="AlphaFoldDB" id="A0A377M5S4"/>
<dbReference type="GO" id="GO:0042910">
    <property type="term" value="F:xenobiotic transmembrane transporter activity"/>
    <property type="evidence" value="ECO:0007669"/>
    <property type="project" value="TreeGrafter"/>
</dbReference>
<keyword evidence="1" id="KW-1133">Transmembrane helix</keyword>
<protein>
    <submittedName>
        <fullName evidence="3">Hydrophobe/amphiphile efflux-1 (HAE1) family protein</fullName>
    </submittedName>
</protein>
<dbReference type="Gene3D" id="1.20.1640.10">
    <property type="entry name" value="Multidrug efflux transporter AcrB transmembrane domain"/>
    <property type="match status" value="1"/>
</dbReference>
<proteinExistence type="predicted"/>
<sequence>MALSVLVALILTPALCATMLKPIQKGGHGEHKGFFGWFNRMFDKSTHHYTDSVGNILRSTGRYLLLYIIIVVGMAYLFVRLPSSFLPDEDQGVFLTMAQLPAGASQERTQKVLDEVTDYYLTKEKANVESVFAVNGFGFAGRGQNTGIAFVSLKDWSERPGEENKVEAITGRAMAPSRRLKMRWSSPLTCQRSLNWVRRPVSTSS</sequence>
<dbReference type="InterPro" id="IPR001036">
    <property type="entry name" value="Acrflvin-R"/>
</dbReference>
<dbReference type="PANTHER" id="PTHR32063">
    <property type="match status" value="1"/>
</dbReference>
<dbReference type="Gene3D" id="3.30.70.1430">
    <property type="entry name" value="Multidrug efflux transporter AcrB pore domain"/>
    <property type="match status" value="1"/>
</dbReference>
<evidence type="ECO:0000313" key="3">
    <source>
        <dbReference type="EMBL" id="STQ13702.1"/>
    </source>
</evidence>
<evidence type="ECO:0000256" key="1">
    <source>
        <dbReference type="SAM" id="Phobius"/>
    </source>
</evidence>
<dbReference type="FunFam" id="3.30.70.1430:FF:000002">
    <property type="entry name" value="Efflux pump membrane transporter"/>
    <property type="match status" value="1"/>
</dbReference>
<keyword evidence="2" id="KW-0732">Signal</keyword>
<dbReference type="EMBL" id="UGJB01000004">
    <property type="protein sequence ID" value="STQ13702.1"/>
    <property type="molecule type" value="Genomic_DNA"/>
</dbReference>
<dbReference type="PANTHER" id="PTHR32063:SF13">
    <property type="entry name" value="MULTIDRUG EFFLUX PUMP SUBUNIT ACRB-RELATED"/>
    <property type="match status" value="1"/>
</dbReference>
<feature type="chain" id="PRO_5016656313" evidence="2">
    <location>
        <begin position="17"/>
        <end position="205"/>
    </location>
</feature>
<organism evidence="3 4">
    <name type="scientific">Enterobacter cloacae</name>
    <dbReference type="NCBI Taxonomy" id="550"/>
    <lineage>
        <taxon>Bacteria</taxon>
        <taxon>Pseudomonadati</taxon>
        <taxon>Pseudomonadota</taxon>
        <taxon>Gammaproteobacteria</taxon>
        <taxon>Enterobacterales</taxon>
        <taxon>Enterobacteriaceae</taxon>
        <taxon>Enterobacter</taxon>
        <taxon>Enterobacter cloacae complex</taxon>
    </lineage>
</organism>
<evidence type="ECO:0000313" key="4">
    <source>
        <dbReference type="Proteomes" id="UP000255106"/>
    </source>
</evidence>
<dbReference type="Proteomes" id="UP000255106">
    <property type="component" value="Unassembled WGS sequence"/>
</dbReference>
<accession>A0A377M5S4</accession>
<dbReference type="PRINTS" id="PR00702">
    <property type="entry name" value="ACRIFLAVINRP"/>
</dbReference>
<dbReference type="GO" id="GO:0005886">
    <property type="term" value="C:plasma membrane"/>
    <property type="evidence" value="ECO:0007669"/>
    <property type="project" value="TreeGrafter"/>
</dbReference>
<feature type="signal peptide" evidence="2">
    <location>
        <begin position="1"/>
        <end position="16"/>
    </location>
</feature>
<name>A0A377M5S4_ENTCL</name>
<dbReference type="SUPFAM" id="SSF82693">
    <property type="entry name" value="Multidrug efflux transporter AcrB pore domain, PN1, PN2, PC1 and PC2 subdomains"/>
    <property type="match status" value="1"/>
</dbReference>
<keyword evidence="1" id="KW-0472">Membrane</keyword>
<reference evidence="3 4" key="1">
    <citation type="submission" date="2018-06" db="EMBL/GenBank/DDBJ databases">
        <authorList>
            <consortium name="Pathogen Informatics"/>
            <person name="Doyle S."/>
        </authorList>
    </citation>
    <scope>NUCLEOTIDE SEQUENCE [LARGE SCALE GENOMIC DNA]</scope>
    <source>
        <strain evidence="3 4">NCTC10005</strain>
    </source>
</reference>
<gene>
    <name evidence="3" type="primary">acrB_8</name>
    <name evidence="3" type="ORF">NCTC10005_06534</name>
</gene>
<dbReference type="Pfam" id="PF00873">
    <property type="entry name" value="ACR_tran"/>
    <property type="match status" value="1"/>
</dbReference>
<evidence type="ECO:0000256" key="2">
    <source>
        <dbReference type="SAM" id="SignalP"/>
    </source>
</evidence>
<feature type="transmembrane region" description="Helical" evidence="1">
    <location>
        <begin position="61"/>
        <end position="79"/>
    </location>
</feature>
<keyword evidence="1" id="KW-0812">Transmembrane</keyword>